<name>A0A8J6XX26_9BACT</name>
<dbReference type="AlphaFoldDB" id="A0A8J6XX26"/>
<organism evidence="3 4">
    <name type="scientific">Candidatus Polarisedimenticola svalbardensis</name>
    <dbReference type="NCBI Taxonomy" id="2886004"/>
    <lineage>
        <taxon>Bacteria</taxon>
        <taxon>Pseudomonadati</taxon>
        <taxon>Acidobacteriota</taxon>
        <taxon>Candidatus Polarisedimenticolia</taxon>
        <taxon>Candidatus Polarisedimenticolales</taxon>
        <taxon>Candidatus Polarisedimenticolaceae</taxon>
        <taxon>Candidatus Polarisedimenticola</taxon>
    </lineage>
</organism>
<evidence type="ECO:0000259" key="2">
    <source>
        <dbReference type="Pfam" id="PF13360"/>
    </source>
</evidence>
<dbReference type="Proteomes" id="UP000648239">
    <property type="component" value="Unassembled WGS sequence"/>
</dbReference>
<evidence type="ECO:0000313" key="3">
    <source>
        <dbReference type="EMBL" id="MBD3866655.1"/>
    </source>
</evidence>
<dbReference type="EMBL" id="JACXWD010000002">
    <property type="protein sequence ID" value="MBD3866655.1"/>
    <property type="molecule type" value="Genomic_DNA"/>
</dbReference>
<reference evidence="3 4" key="1">
    <citation type="submission" date="2020-08" db="EMBL/GenBank/DDBJ databases">
        <title>Acidobacteriota in marine sediments use diverse sulfur dissimilation pathways.</title>
        <authorList>
            <person name="Wasmund K."/>
        </authorList>
    </citation>
    <scope>NUCLEOTIDE SEQUENCE [LARGE SCALE GENOMIC DNA]</scope>
    <source>
        <strain evidence="3">MAG AM4</strain>
    </source>
</reference>
<dbReference type="InterPro" id="IPR015943">
    <property type="entry name" value="WD40/YVTN_repeat-like_dom_sf"/>
</dbReference>
<evidence type="ECO:0000313" key="4">
    <source>
        <dbReference type="Proteomes" id="UP000648239"/>
    </source>
</evidence>
<dbReference type="InterPro" id="IPR002372">
    <property type="entry name" value="PQQ_rpt_dom"/>
</dbReference>
<dbReference type="InterPro" id="IPR011047">
    <property type="entry name" value="Quinoprotein_ADH-like_sf"/>
</dbReference>
<proteinExistence type="predicted"/>
<feature type="domain" description="Pyrrolo-quinoline quinone repeat" evidence="2">
    <location>
        <begin position="83"/>
        <end position="232"/>
    </location>
</feature>
<feature type="compositionally biased region" description="Basic and acidic residues" evidence="1">
    <location>
        <begin position="304"/>
        <end position="313"/>
    </location>
</feature>
<dbReference type="Gene3D" id="2.130.10.10">
    <property type="entry name" value="YVTN repeat-like/Quinoprotein amine dehydrogenase"/>
    <property type="match status" value="1"/>
</dbReference>
<dbReference type="SUPFAM" id="SSF50998">
    <property type="entry name" value="Quinoprotein alcohol dehydrogenase-like"/>
    <property type="match status" value="1"/>
</dbReference>
<sequence length="313" mass="34060">MLLAIGLLVLSAAAARGQGYGSATLDPASFPTLKPIRKTPAPPPLTLETALEIPIPGPLAGGALTVDGDTVQVPVIGGYVLVDLGEEEGSRVTRVEAEPPVRSDDGGWILTGKKKRRRFRTEPEGRIMAQKRASLRSSVWKRRWSLRTPGSTPAPPLLVGKSILFGCSDNRVYSLKARNGHRQWYQDLGHRIQFPLVHWHGGLGALKYDLVLVVPHPGRSIRVLDPFDGQTVARFQLGQGDAPLIEDEIVSHPATLPDGRIVLPVQKYASEEAVLLVLKPEIQKRKADDRPAMPYNGDDPAEAGSREGRTKTQ</sequence>
<feature type="region of interest" description="Disordered" evidence="1">
    <location>
        <begin position="286"/>
        <end position="313"/>
    </location>
</feature>
<dbReference type="Pfam" id="PF13360">
    <property type="entry name" value="PQQ_2"/>
    <property type="match status" value="1"/>
</dbReference>
<comment type="caution">
    <text evidence="3">The sequence shown here is derived from an EMBL/GenBank/DDBJ whole genome shotgun (WGS) entry which is preliminary data.</text>
</comment>
<evidence type="ECO:0000256" key="1">
    <source>
        <dbReference type="SAM" id="MobiDB-lite"/>
    </source>
</evidence>
<protein>
    <submittedName>
        <fullName evidence="3">PQQ-binding-like beta-propeller repeat protein</fullName>
    </submittedName>
</protein>
<gene>
    <name evidence="3" type="ORF">IFK94_00880</name>
</gene>
<accession>A0A8J6XX26</accession>